<reference evidence="1 2" key="2">
    <citation type="submission" date="2018-11" db="EMBL/GenBank/DDBJ databases">
        <authorList>
            <consortium name="Pathogen Informatics"/>
        </authorList>
    </citation>
    <scope>NUCLEOTIDE SEQUENCE [LARGE SCALE GENOMIC DNA]</scope>
</reference>
<evidence type="ECO:0000313" key="1">
    <source>
        <dbReference type="EMBL" id="VDN82820.1"/>
    </source>
</evidence>
<protein>
    <submittedName>
        <fullName evidence="1 3">Uncharacterized protein</fullName>
    </submittedName>
</protein>
<gene>
    <name evidence="1" type="ORF">BPAG_LOCUS1634</name>
</gene>
<dbReference type="EMBL" id="UZAD01000143">
    <property type="protein sequence ID" value="VDN82820.1"/>
    <property type="molecule type" value="Genomic_DNA"/>
</dbReference>
<dbReference type="Proteomes" id="UP000278627">
    <property type="component" value="Unassembled WGS sequence"/>
</dbReference>
<keyword evidence="2" id="KW-1185">Reference proteome</keyword>
<sequence>MQNIMKYNDKKKSLSKITMITTCNMCQNQDKTPEGTRREDNISFAPTTETANATFALTHKTEILLSRTDDIKQIGPGKTRSTTINDTNETVTTLKCISKDYQLILQRLAMLRHSSVSDVTKFRDTKNISNI</sequence>
<name>A0A0N4T0K5_BRUPA</name>
<accession>A0A0N4T0K5</accession>
<proteinExistence type="predicted"/>
<dbReference type="WBParaSite" id="BPAG_0000165301-mRNA-1">
    <property type="protein sequence ID" value="BPAG_0000165301-mRNA-1"/>
    <property type="gene ID" value="BPAG_0000165301"/>
</dbReference>
<organism evidence="3">
    <name type="scientific">Brugia pahangi</name>
    <name type="common">Filarial nematode worm</name>
    <dbReference type="NCBI Taxonomy" id="6280"/>
    <lineage>
        <taxon>Eukaryota</taxon>
        <taxon>Metazoa</taxon>
        <taxon>Ecdysozoa</taxon>
        <taxon>Nematoda</taxon>
        <taxon>Chromadorea</taxon>
        <taxon>Rhabditida</taxon>
        <taxon>Spirurina</taxon>
        <taxon>Spiruromorpha</taxon>
        <taxon>Filarioidea</taxon>
        <taxon>Onchocercidae</taxon>
        <taxon>Brugia</taxon>
    </lineage>
</organism>
<dbReference type="AlphaFoldDB" id="A0A0N4T0K5"/>
<evidence type="ECO:0000313" key="2">
    <source>
        <dbReference type="Proteomes" id="UP000278627"/>
    </source>
</evidence>
<evidence type="ECO:0000313" key="3">
    <source>
        <dbReference type="WBParaSite" id="BPAG_0000165301-mRNA-1"/>
    </source>
</evidence>
<reference evidence="3" key="1">
    <citation type="submission" date="2017-02" db="UniProtKB">
        <authorList>
            <consortium name="WormBaseParasite"/>
        </authorList>
    </citation>
    <scope>IDENTIFICATION</scope>
</reference>